<sequence>MKNKPQKHKASNAFHFKSFRERIDDIDVRRGALYRVETDYELPESEDGTFFQQSLVKWSIQNLTDEYIAYQRGFKETATLPLLLFNKEAIVKHLTKCLAKATDDALQPLLELVVALAKDMRKEFRPYFAGLFEVVVQFLYSDSADRVEWTLLCLAHLFKILRSFLRNDFSLTFNRLLPLLDEKSSPPHAIDFATECLGYLVRDLKDKGPFVSLMLKCQMQNDAYTYACGRLLFEVLHGVQEQFHTTAKQTLQQLFSILQQLEETEADHLQDILTQTITDIVECIQPADMPIFWETIRTTIDSCLATVDANRENSKQEHDEDRTVKYLTRLLQLSGIVLEHKYGRLLGDSLSVTVSQLIRLLSTFAAPAIEFKETIVNHIIIILRSRHLPLTQLEASRLTMNVLLQEHRPLYDRFIEATVHSPMFEALIWPNFVKRLEQELDDARVSFLAGLLLKKSPLCGNGLQLEEWKPFPVNVVPNGSLESYMKQTLLDSSASPILSKSSCDLYLSALIVLPHLRNFQEQTAANNAVRDFIKRAVQSLQDGTIGASKEPELGEKMVKLIAISVETVVHLQEMDGKAYFDLLECLLPVVTVHDCLLLNSVHLLIVHIASQHNATITFDRFQRVQRFVDPLVSSYDSTVRRLATGIMAIFAELPELASGIGPLYGTLAQIECVEPLIQTYRGQVMLFQNLNFDGQMCQQVAEAAHKEWTETVVRYMLSVFAINFKLLWEPAGTVVQTYADNMVKKDEDIFWNVFDMMLTMAEDQKPHADLLDPFASSEDENEEEASSDADNDNEQDGEQEEDDEENQSNSTESLFPKVVEYFPKKANIDYMNVRIQQLRMLHRCSNFCRSKGDRIVERFFAFLEQDKTTSNATAETEATEDTAAPSTMDKAIKRKSSKSAGAGTHQVLLSYLRICTELPAKTVRKHADRLYVTYETLVSSRNEEIQKVALNGIFTLGGSQLTPYKDFINRLTSEKTLKQALLSVFVPSEADDDADEDGGAGGYTSASGRTKVAEEHRPKVLQLVLKVLDGKIKQNLGTGGTGGQHKATLLTFIGRLRVEELELLLDRWFAVYLQLLKETPVETVRNIKDAVDNGNDIVPAATPFKVKTLLNFLVSLQTEIAPLKSAVFARRLMHLKICFDALLMQMDHSIYRKYKNQALLAQVDLFDQYDTNYQWSPEELDAIMQVHVWPQLEQLPSDSIHTPTPLLKLLLSWSQSERLYSLLERRNPAVEEDESSTEELPTTPLAAMIILLRGAQTSGSVCQRIFTALAAMLEGNERNKPNDDEPNQRWEIAPIKQLVGRSRLLIPYVKDLLQYIRQAVKGKKMISSELLLILTRLAESGMIGSDQKDEARIEADRISLLNLLFPVLSRKVHEIGGEDHQQACEDIRRLHIIIARLLNDISDPVRYLKQLASSLQHIKERSARKMLLQIFTNLAHHSAEMQLINTLVHGLNAMDKRWVEQPDHTTRTATFRSIDRLLSADAPDGERMTGNVAIVFLSQAFHVLQYEKDFSARQNASEYVCKVIRYLATVDEWSTELHYCLDRIVLQGIVDGFKVKRTASERRNESIQLLGELSRQVGKPGVTTSPHCRVFAELWHFTAQGDGAERDFFENITDLQSYKHRKAMKRLAVKLAAMAGGEIDSDKRDTIGARGPSSRTTVNYLLPIVSYYICHDEYKMQTNLVEEAGNCVINLCRLLPWRGYHMVLQLYLRKLKYSWEYQKQLLRIVIGIMDAFHFDLSAAVSAVGDDAENVPSVNATGGNALMDNKLTLKDASDETEDTKEEVPTDEQEKQNKDNENEEKAEEPDSEQKEDLEDMIVDDVENEPIVSEPANALRVAREIVHDIARTIIPNLLSSFNFATESPVTVASGGQMDKKARFAKQRTEMLKLPIAIAIVKLFMKLPRKEIEVNLPKLIIKVITFLKSRLKLARVQARNTLAHITLELGPSYISFVLQNLLAMLTRGFQRHVLTFTVHTIIERAQKHLAGGSVLENIMQTVLHICTEDIFGQLIGLMNGTTIETGSLKKNSMPESKSSRKPYQTLYILAKNAQERMLIDLFTPFRAILSRYRTHQTVAKVHDALHQIAEGIVANESISPDSLLVFVYGMVTGKIYTQCAVETDDQQQQQTEADKHKAAAKKLLGNVPKPGSIYIIPEEPKRYGSAAATATMDHILAKTEGNDPAFLECGLEILLSFIRRKQLGGRIDKDREELVLQLIDPIVPTLVESLDSKHSKIICHSINCFSALWSTQWPLKSLQQPETIDAIVKAIFTILHRYNTVALDINNPNFGMVRASFRAIVAVLKHGKECYVFSPEQLRLLVMYIEQDLAVGGGRQTTAFTLLRSLLARRFAFAELHALMQKVFEYCVRSESESVRAECRQNIVEYIMNFPMSKKVPKHMWFFATQLQYEVLSGRESACLLLKTLFQKLPKNSGSDIGVPSTPEYSDRLRLLRLTPVALITLAYNGNPGK</sequence>
<proteinExistence type="predicted"/>
<feature type="compositionally biased region" description="Acidic residues" evidence="1">
    <location>
        <begin position="777"/>
        <end position="806"/>
    </location>
</feature>
<protein>
    <submittedName>
        <fullName evidence="4">Uncharacterized protein</fullName>
    </submittedName>
</protein>
<dbReference type="PANTHER" id="PTHR17695:SF11">
    <property type="entry name" value="SMALL SUBUNIT PROCESSOME COMPONENT 20 HOMOLOG"/>
    <property type="match status" value="1"/>
</dbReference>
<organism evidence="4 5">
    <name type="scientific">Anopheles culicifacies</name>
    <dbReference type="NCBI Taxonomy" id="139723"/>
    <lineage>
        <taxon>Eukaryota</taxon>
        <taxon>Metazoa</taxon>
        <taxon>Ecdysozoa</taxon>
        <taxon>Arthropoda</taxon>
        <taxon>Hexapoda</taxon>
        <taxon>Insecta</taxon>
        <taxon>Pterygota</taxon>
        <taxon>Neoptera</taxon>
        <taxon>Endopterygota</taxon>
        <taxon>Diptera</taxon>
        <taxon>Nematocera</taxon>
        <taxon>Culicoidea</taxon>
        <taxon>Culicidae</taxon>
        <taxon>Anophelinae</taxon>
        <taxon>Anopheles</taxon>
        <taxon>culicifacies species complex</taxon>
    </lineage>
</organism>
<dbReference type="InterPro" id="IPR052575">
    <property type="entry name" value="SSU_processome_comp_20"/>
</dbReference>
<reference evidence="5" key="1">
    <citation type="submission" date="2013-09" db="EMBL/GenBank/DDBJ databases">
        <title>The Genome Sequence of Anopheles culicifacies species A.</title>
        <authorList>
            <consortium name="The Broad Institute Genomics Platform"/>
            <person name="Neafsey D.E."/>
            <person name="Besansky N."/>
            <person name="Howell P."/>
            <person name="Walton C."/>
            <person name="Young S.K."/>
            <person name="Zeng Q."/>
            <person name="Gargeya S."/>
            <person name="Fitzgerald M."/>
            <person name="Haas B."/>
            <person name="Abouelleil A."/>
            <person name="Allen A.W."/>
            <person name="Alvarado L."/>
            <person name="Arachchi H.M."/>
            <person name="Berlin A.M."/>
            <person name="Chapman S.B."/>
            <person name="Gainer-Dewar J."/>
            <person name="Goldberg J."/>
            <person name="Griggs A."/>
            <person name="Gujja S."/>
            <person name="Hansen M."/>
            <person name="Howarth C."/>
            <person name="Imamovic A."/>
            <person name="Ireland A."/>
            <person name="Larimer J."/>
            <person name="McCowan C."/>
            <person name="Murphy C."/>
            <person name="Pearson M."/>
            <person name="Poon T.W."/>
            <person name="Priest M."/>
            <person name="Roberts A."/>
            <person name="Saif S."/>
            <person name="Shea T."/>
            <person name="Sisk P."/>
            <person name="Sykes S."/>
            <person name="Wortman J."/>
            <person name="Nusbaum C."/>
            <person name="Birren B."/>
        </authorList>
    </citation>
    <scope>NUCLEOTIDE SEQUENCE [LARGE SCALE GENOMIC DNA]</scope>
    <source>
        <strain evidence="5">A-37</strain>
    </source>
</reference>
<dbReference type="InterPro" id="IPR016024">
    <property type="entry name" value="ARM-type_fold"/>
</dbReference>
<dbReference type="InterPro" id="IPR011989">
    <property type="entry name" value="ARM-like"/>
</dbReference>
<dbReference type="SUPFAM" id="SSF48371">
    <property type="entry name" value="ARM repeat"/>
    <property type="match status" value="2"/>
</dbReference>
<dbReference type="Pfam" id="PF07539">
    <property type="entry name" value="UTP20_N"/>
    <property type="match status" value="1"/>
</dbReference>
<feature type="compositionally biased region" description="Basic and acidic residues" evidence="1">
    <location>
        <begin position="1780"/>
        <end position="1794"/>
    </location>
</feature>
<feature type="domain" description="U3 small nucleolar RNA-associated protein 20" evidence="3">
    <location>
        <begin position="1879"/>
        <end position="2103"/>
    </location>
</feature>
<reference evidence="4" key="2">
    <citation type="submission" date="2020-05" db="UniProtKB">
        <authorList>
            <consortium name="EnsemblMetazoa"/>
        </authorList>
    </citation>
    <scope>IDENTIFICATION</scope>
    <source>
        <strain evidence="4">A-37</strain>
    </source>
</reference>
<feature type="domain" description="U3 small nucleolar RNA-associated protein 20 N-terminal" evidence="2">
    <location>
        <begin position="906"/>
        <end position="1556"/>
    </location>
</feature>
<evidence type="ECO:0000313" key="5">
    <source>
        <dbReference type="Proteomes" id="UP000075883"/>
    </source>
</evidence>
<dbReference type="GO" id="GO:0032040">
    <property type="term" value="C:small-subunit processome"/>
    <property type="evidence" value="ECO:0007669"/>
    <property type="project" value="TreeGrafter"/>
</dbReference>
<dbReference type="PANTHER" id="PTHR17695">
    <property type="entry name" value="SMALL SUBUNIT PROCESSOME COMPONENT 20 HOMOLOG"/>
    <property type="match status" value="1"/>
</dbReference>
<feature type="region of interest" description="Disordered" evidence="1">
    <location>
        <begin position="991"/>
        <end position="1014"/>
    </location>
</feature>
<feature type="compositionally biased region" description="Low complexity" evidence="1">
    <location>
        <begin position="870"/>
        <end position="887"/>
    </location>
</feature>
<dbReference type="InterPro" id="IPR046523">
    <property type="entry name" value="UTP20_dom"/>
</dbReference>
<dbReference type="GO" id="GO:0030686">
    <property type="term" value="C:90S preribosome"/>
    <property type="evidence" value="ECO:0007669"/>
    <property type="project" value="TreeGrafter"/>
</dbReference>
<keyword evidence="5" id="KW-1185">Reference proteome</keyword>
<dbReference type="EMBL" id="AXCM01007184">
    <property type="status" value="NOT_ANNOTATED_CDS"/>
    <property type="molecule type" value="Genomic_DNA"/>
</dbReference>
<evidence type="ECO:0000259" key="2">
    <source>
        <dbReference type="Pfam" id="PF07539"/>
    </source>
</evidence>
<dbReference type="Gene3D" id="1.25.10.10">
    <property type="entry name" value="Leucine-rich Repeat Variant"/>
    <property type="match status" value="1"/>
</dbReference>
<dbReference type="EnsemblMetazoa" id="ACUA011604-RA">
    <property type="protein sequence ID" value="ACUA011604-PA"/>
    <property type="gene ID" value="ACUA011604"/>
</dbReference>
<feature type="region of interest" description="Disordered" evidence="1">
    <location>
        <begin position="870"/>
        <end position="897"/>
    </location>
</feature>
<dbReference type="VEuPathDB" id="VectorBase:ACUA011604"/>
<dbReference type="STRING" id="139723.A0A182M7T1"/>
<feature type="region of interest" description="Disordered" evidence="1">
    <location>
        <begin position="770"/>
        <end position="813"/>
    </location>
</feature>
<name>A0A182M7T1_9DIPT</name>
<evidence type="ECO:0000256" key="1">
    <source>
        <dbReference type="SAM" id="MobiDB-lite"/>
    </source>
</evidence>
<dbReference type="InterPro" id="IPR011430">
    <property type="entry name" value="UTP20_N"/>
</dbReference>
<evidence type="ECO:0000313" key="4">
    <source>
        <dbReference type="EnsemblMetazoa" id="ACUA011604-PA"/>
    </source>
</evidence>
<accession>A0A182M7T1</accession>
<dbReference type="Pfam" id="PF20416">
    <property type="entry name" value="UTP20"/>
    <property type="match status" value="1"/>
</dbReference>
<evidence type="ECO:0000259" key="3">
    <source>
        <dbReference type="Pfam" id="PF20416"/>
    </source>
</evidence>
<feature type="compositionally biased region" description="Acidic residues" evidence="1">
    <location>
        <begin position="1795"/>
        <end position="1810"/>
    </location>
</feature>
<feature type="region of interest" description="Disordered" evidence="1">
    <location>
        <begin position="1770"/>
        <end position="1810"/>
    </location>
</feature>
<dbReference type="Proteomes" id="UP000075883">
    <property type="component" value="Unassembled WGS sequence"/>
</dbReference>